<dbReference type="EMBL" id="JAPDDP010000051">
    <property type="protein sequence ID" value="MDA0183301.1"/>
    <property type="molecule type" value="Genomic_DNA"/>
</dbReference>
<feature type="coiled-coil region" evidence="1">
    <location>
        <begin position="444"/>
        <end position="492"/>
    </location>
</feature>
<protein>
    <recommendedName>
        <fullName evidence="4">TIGR02680 family protein</fullName>
    </recommendedName>
</protein>
<keyword evidence="3" id="KW-1185">Reference proteome</keyword>
<proteinExistence type="predicted"/>
<gene>
    <name evidence="2" type="ORF">OJ997_23520</name>
</gene>
<evidence type="ECO:0000256" key="1">
    <source>
        <dbReference type="SAM" id="Coils"/>
    </source>
</evidence>
<organism evidence="2 3">
    <name type="scientific">Solirubrobacter phytolaccae</name>
    <dbReference type="NCBI Taxonomy" id="1404360"/>
    <lineage>
        <taxon>Bacteria</taxon>
        <taxon>Bacillati</taxon>
        <taxon>Actinomycetota</taxon>
        <taxon>Thermoleophilia</taxon>
        <taxon>Solirubrobacterales</taxon>
        <taxon>Solirubrobacteraceae</taxon>
        <taxon>Solirubrobacter</taxon>
    </lineage>
</organism>
<name>A0A9X3NC55_9ACTN</name>
<reference evidence="2" key="1">
    <citation type="submission" date="2022-10" db="EMBL/GenBank/DDBJ databases">
        <title>The WGS of Solirubrobacter phytolaccae KCTC 29190.</title>
        <authorList>
            <person name="Jiang Z."/>
        </authorList>
    </citation>
    <scope>NUCLEOTIDE SEQUENCE</scope>
    <source>
        <strain evidence="2">KCTC 29190</strain>
    </source>
</reference>
<feature type="coiled-coil region" evidence="1">
    <location>
        <begin position="289"/>
        <end position="401"/>
    </location>
</feature>
<sequence>MTTRGQFTRMGVINLYEYANEVFVFEDGKLVIKGANGVGKSRALELTFPLLLEGNIAEYRVDTSGKQGRPFAWNLSLGDVYTKRVGYVWLETLMPVGEDGDTEYVTIGMGASGGQSGGSQTTDSTWFFILRGARILDPARAVGEVDLAPDGQPLGRRSLPTALGTSGRTYTTAIDYRRAVNDALFGFPSMDAYQSMVNLLFLLRRPKLAEVLTPEVFDEQLTNSLPELDLTLVKEGADRLDMLERMRGRIEGLRADRDAAVAFGEVYERYVARLAHERATRLLDTERIRASAEKAEAGLQADREQLQRDQVRHDEQLVDADARRERLEGQREALMRKLNSPGAQRLNEATAAAQAAEKTYVALNQRALSLREDLDERRGELQRLTSDTEEAEAQLRAAQTAIEVGLDASGVPVKPWPESLDDLTAHVEETERDRRHREQLLSRAAQLDADLDRSVEALERAERHAGTLVGALEAKQAEAAAASEAVAAARNDVEEQVRWWAGDLVELVADGERVAEIVAGLEGESAALDLAPVAIIHDDHRERIGAARAAAEHGLAGIDAALVAAREELEQLARGVNGRPGLAEWRDDADGPALWELVDFADGLTAAQRDGLEAALEASGLLTAVPAGEGVRTADGQLLLTAAEPVSGKSLADVLTVDPDALGVALEAETGGVDGTRVAAATADAELAGGEPATTAGVGASADAD</sequence>
<evidence type="ECO:0000313" key="3">
    <source>
        <dbReference type="Proteomes" id="UP001147653"/>
    </source>
</evidence>
<evidence type="ECO:0008006" key="4">
    <source>
        <dbReference type="Google" id="ProtNLM"/>
    </source>
</evidence>
<evidence type="ECO:0000313" key="2">
    <source>
        <dbReference type="EMBL" id="MDA0183301.1"/>
    </source>
</evidence>
<comment type="caution">
    <text evidence="2">The sequence shown here is derived from an EMBL/GenBank/DDBJ whole genome shotgun (WGS) entry which is preliminary data.</text>
</comment>
<dbReference type="AlphaFoldDB" id="A0A9X3NC55"/>
<accession>A0A9X3NC55</accession>
<keyword evidence="1" id="KW-0175">Coiled coil</keyword>
<dbReference type="Proteomes" id="UP001147653">
    <property type="component" value="Unassembled WGS sequence"/>
</dbReference>
<feature type="non-terminal residue" evidence="2">
    <location>
        <position position="705"/>
    </location>
</feature>